<evidence type="ECO:0000313" key="7">
    <source>
        <dbReference type="EMBL" id="CAL1694198.1"/>
    </source>
</evidence>
<dbReference type="InterPro" id="IPR001338">
    <property type="entry name" value="Class_I_Hydrophobin"/>
</dbReference>
<keyword evidence="8" id="KW-1185">Reference proteome</keyword>
<keyword evidence="6" id="KW-0732">Signal</keyword>
<evidence type="ECO:0000313" key="8">
    <source>
        <dbReference type="Proteomes" id="UP001497453"/>
    </source>
</evidence>
<feature type="chain" id="PRO_5045000960" description="Hydrophobin" evidence="6">
    <location>
        <begin position="23"/>
        <end position="116"/>
    </location>
</feature>
<dbReference type="EMBL" id="OZ037944">
    <property type="protein sequence ID" value="CAL1694198.1"/>
    <property type="molecule type" value="Genomic_DNA"/>
</dbReference>
<evidence type="ECO:0000256" key="6">
    <source>
        <dbReference type="RuleBase" id="RU365009"/>
    </source>
</evidence>
<keyword evidence="3 6" id="KW-0134">Cell wall</keyword>
<gene>
    <name evidence="7" type="ORF">GFSPODELE1_LOCUS200</name>
</gene>
<keyword evidence="5 6" id="KW-1015">Disulfide bond</keyword>
<dbReference type="SMART" id="SM00075">
    <property type="entry name" value="HYDRO"/>
    <property type="match status" value="1"/>
</dbReference>
<dbReference type="CDD" id="cd23507">
    <property type="entry name" value="hydrophobin_I"/>
    <property type="match status" value="1"/>
</dbReference>
<evidence type="ECO:0000256" key="4">
    <source>
        <dbReference type="ARBA" id="ARBA00022525"/>
    </source>
</evidence>
<name>A0ABP1CHM6_9APHY</name>
<comment type="subcellular location">
    <subcellularLocation>
        <location evidence="1 6">Secreted</location>
        <location evidence="1 6">Cell wall</location>
    </subcellularLocation>
</comment>
<evidence type="ECO:0000256" key="2">
    <source>
        <dbReference type="ARBA" id="ARBA00010446"/>
    </source>
</evidence>
<sequence>MFSRAYAVALFLFFALPLLAVATPANVVARDQCNTGPIQCCQQTLDSQSGQGKSLLGLITGLLGIVVGDITALIGLNCSPITVIGVGGGSCNASPVCCSNNAVGGLISIGCVPITL</sequence>
<comment type="similarity">
    <text evidence="2 6">Belongs to the fungal hydrophobin family.</text>
</comment>
<evidence type="ECO:0000256" key="5">
    <source>
        <dbReference type="ARBA" id="ARBA00023157"/>
    </source>
</evidence>
<reference evidence="8" key="1">
    <citation type="submission" date="2024-04" db="EMBL/GenBank/DDBJ databases">
        <authorList>
            <person name="Shaw F."/>
            <person name="Minotto A."/>
        </authorList>
    </citation>
    <scope>NUCLEOTIDE SEQUENCE [LARGE SCALE GENOMIC DNA]</scope>
</reference>
<dbReference type="Proteomes" id="UP001497453">
    <property type="component" value="Chromosome 1"/>
</dbReference>
<accession>A0ABP1CHM6</accession>
<keyword evidence="4 6" id="KW-0964">Secreted</keyword>
<proteinExistence type="inferred from homology"/>
<organism evidence="7 8">
    <name type="scientific">Somion occarium</name>
    <dbReference type="NCBI Taxonomy" id="3059160"/>
    <lineage>
        <taxon>Eukaryota</taxon>
        <taxon>Fungi</taxon>
        <taxon>Dikarya</taxon>
        <taxon>Basidiomycota</taxon>
        <taxon>Agaricomycotina</taxon>
        <taxon>Agaricomycetes</taxon>
        <taxon>Polyporales</taxon>
        <taxon>Cerrenaceae</taxon>
        <taxon>Somion</taxon>
    </lineage>
</organism>
<dbReference type="Pfam" id="PF01185">
    <property type="entry name" value="Hydrophobin"/>
    <property type="match status" value="1"/>
</dbReference>
<feature type="signal peptide" evidence="6">
    <location>
        <begin position="1"/>
        <end position="22"/>
    </location>
</feature>
<protein>
    <recommendedName>
        <fullName evidence="6">Hydrophobin</fullName>
    </recommendedName>
</protein>
<evidence type="ECO:0000256" key="1">
    <source>
        <dbReference type="ARBA" id="ARBA00004191"/>
    </source>
</evidence>
<evidence type="ECO:0000256" key="3">
    <source>
        <dbReference type="ARBA" id="ARBA00022512"/>
    </source>
</evidence>